<evidence type="ECO:0000259" key="2">
    <source>
        <dbReference type="Pfam" id="PF25202"/>
    </source>
</evidence>
<dbReference type="InterPro" id="IPR004919">
    <property type="entry name" value="GmrSD_N"/>
</dbReference>
<dbReference type="RefSeq" id="WP_121935429.1">
    <property type="nucleotide sequence ID" value="NZ_RDOJ01000019.1"/>
</dbReference>
<dbReference type="AlphaFoldDB" id="A0A3L9M7A0"/>
<organism evidence="3 4">
    <name type="scientific">Faecalibacter macacae</name>
    <dbReference type="NCBI Taxonomy" id="1859289"/>
    <lineage>
        <taxon>Bacteria</taxon>
        <taxon>Pseudomonadati</taxon>
        <taxon>Bacteroidota</taxon>
        <taxon>Flavobacteriia</taxon>
        <taxon>Flavobacteriales</taxon>
        <taxon>Weeksellaceae</taxon>
        <taxon>Faecalibacter</taxon>
    </lineage>
</organism>
<dbReference type="Pfam" id="PF03235">
    <property type="entry name" value="GmrSD_N"/>
    <property type="match status" value="1"/>
</dbReference>
<dbReference type="Proteomes" id="UP000275348">
    <property type="component" value="Unassembled WGS sequence"/>
</dbReference>
<accession>A0A3L9M7A0</accession>
<evidence type="ECO:0000259" key="1">
    <source>
        <dbReference type="Pfam" id="PF03235"/>
    </source>
</evidence>
<protein>
    <submittedName>
        <fullName evidence="3">DUF262 domain-containing protein</fullName>
    </submittedName>
</protein>
<dbReference type="PANTHER" id="PTHR35149">
    <property type="entry name" value="SLL5132 PROTEIN"/>
    <property type="match status" value="1"/>
</dbReference>
<dbReference type="EMBL" id="RDOJ01000019">
    <property type="protein sequence ID" value="RLZ07144.1"/>
    <property type="molecule type" value="Genomic_DNA"/>
</dbReference>
<name>A0A3L9M7A0_9FLAO</name>
<keyword evidence="4" id="KW-1185">Reference proteome</keyword>
<proteinExistence type="predicted"/>
<evidence type="ECO:0000313" key="4">
    <source>
        <dbReference type="Proteomes" id="UP000275348"/>
    </source>
</evidence>
<gene>
    <name evidence="3" type="ORF">EAH69_11895</name>
</gene>
<dbReference type="Pfam" id="PF25202">
    <property type="entry name" value="DUF7834"/>
    <property type="match status" value="1"/>
</dbReference>
<dbReference type="OrthoDB" id="9798761at2"/>
<sequence length="447" mass="53925">MNESRIAKQEIKSLKEIISNNSLKIPPYQRPYKWDEKHVTQLLDDIYEHIIIQEKTYRIGSVILHEVNKNELNIVDGQQRLTTISILLKALDKEDCLLLNQKYKHKISKENIVYNYRVINNWKQKISKENIEFFYNKLIENCEFVLFTVFNQDEAFQLFDSQNARGKELEPYDLLKAFHLREMKYNTEEEKSNCVKKWEESIENHTLKPIFDNHLFKIRKWAKNESIYNFTKKDIDEFKGISLYEKQQFPYEESLRTLDGVITNAQNDYYLKNHKMSQTYPFSITMPIINGKRFFEYIEHYIELKNNLIPLEQKMEVSAFNKFYKKYCLYYQSDRAGDQKVRNLYENILLQFIDRFGFVSDFENYYIAFYKEVFFIRCNSKSIRLETILNSPSRKIIQEINNSLDPNQLRNYIFKPIKIKEDLDLVNNIEFIKEAINTNNFRENESK</sequence>
<dbReference type="InterPro" id="IPR057156">
    <property type="entry name" value="DUF7834"/>
</dbReference>
<dbReference type="PANTHER" id="PTHR35149:SF2">
    <property type="entry name" value="DUF262 DOMAIN-CONTAINING PROTEIN"/>
    <property type="match status" value="1"/>
</dbReference>
<feature type="domain" description="GmrSD restriction endonucleases N-terminal" evidence="1">
    <location>
        <begin position="14"/>
        <end position="179"/>
    </location>
</feature>
<feature type="domain" description="DUF7834" evidence="2">
    <location>
        <begin position="190"/>
        <end position="420"/>
    </location>
</feature>
<comment type="caution">
    <text evidence="3">The sequence shown here is derived from an EMBL/GenBank/DDBJ whole genome shotgun (WGS) entry which is preliminary data.</text>
</comment>
<reference evidence="3 4" key="1">
    <citation type="submission" date="2018-10" db="EMBL/GenBank/DDBJ databases">
        <authorList>
            <person name="Chen X."/>
        </authorList>
    </citation>
    <scope>NUCLEOTIDE SEQUENCE [LARGE SCALE GENOMIC DNA]</scope>
    <source>
        <strain evidence="3 4">YIM 102668</strain>
    </source>
</reference>
<evidence type="ECO:0000313" key="3">
    <source>
        <dbReference type="EMBL" id="RLZ07144.1"/>
    </source>
</evidence>